<dbReference type="SUPFAM" id="SSF53474">
    <property type="entry name" value="alpha/beta-Hydrolases"/>
    <property type="match status" value="1"/>
</dbReference>
<dbReference type="PATRIC" id="fig|272621.13.peg.1282"/>
<dbReference type="HOGENOM" id="CLU_220762_0_0_9"/>
<name>Q5FJE3_LACAC</name>
<accession>Q5FJE3</accession>
<organism evidence="2">
    <name type="scientific">Lactobacillus acidophilus (strain ATCC 700396 / NCK56 / N2 / NCFM)</name>
    <dbReference type="NCBI Taxonomy" id="272621"/>
    <lineage>
        <taxon>Bacteria</taxon>
        <taxon>Bacillati</taxon>
        <taxon>Bacillota</taxon>
        <taxon>Bacilli</taxon>
        <taxon>Lactobacillales</taxon>
        <taxon>Lactobacillaceae</taxon>
        <taxon>Lactobacillus</taxon>
    </lineage>
</organism>
<dbReference type="STRING" id="272621.LBA1354"/>
<evidence type="ECO:0000313" key="1">
    <source>
        <dbReference type="EMBL" id="AAV43181.1"/>
    </source>
</evidence>
<sequence length="34" mass="3834">MPKSELHLIEGEGHLFTGKNRPKVLKLVGDFLTK</sequence>
<dbReference type="EMBL" id="CP000033">
    <property type="protein sequence ID" value="AAV43181.1"/>
    <property type="molecule type" value="Genomic_DNA"/>
</dbReference>
<dbReference type="InterPro" id="IPR029058">
    <property type="entry name" value="AB_hydrolase_fold"/>
</dbReference>
<gene>
    <name evidence="1" type="ordered locus">LBA1354</name>
</gene>
<dbReference type="BioCyc" id="LACI272621:G1G49-1331-MONOMER"/>
<dbReference type="AlphaFoldDB" id="Q5FJE3"/>
<dbReference type="Proteomes" id="UP000006381">
    <property type="component" value="Chromosome"/>
</dbReference>
<evidence type="ECO:0008006" key="3">
    <source>
        <dbReference type="Google" id="ProtNLM"/>
    </source>
</evidence>
<dbReference type="KEGG" id="lac:LBA1354"/>
<reference evidence="1 2" key="1">
    <citation type="journal article" date="2005" name="Proc. Natl. Acad. Sci. U.S.A.">
        <title>Complete genome sequence of the probiotic lactic acid bacterium Lactobacillus acidophilus NCFM.</title>
        <authorList>
            <person name="Altermann E."/>
            <person name="Russell W.M."/>
            <person name="Azcarate-Peril M.A."/>
            <person name="Barrangou R."/>
            <person name="Buck B.L."/>
            <person name="McAuliffe O."/>
            <person name="Souther N."/>
            <person name="Dobson A."/>
            <person name="Duong T."/>
            <person name="Callanan M."/>
            <person name="Lick S."/>
            <person name="Hamrick A."/>
            <person name="Cano R."/>
            <person name="Klaenhammer T.R."/>
        </authorList>
    </citation>
    <scope>NUCLEOTIDE SEQUENCE [LARGE SCALE GENOMIC DNA]</scope>
    <source>
        <strain evidence="2">ATCC 700396 / NCK56 / N2 / NCFM</strain>
    </source>
</reference>
<keyword evidence="2" id="KW-1185">Reference proteome</keyword>
<dbReference type="OrthoDB" id="9799612at2"/>
<proteinExistence type="predicted"/>
<protein>
    <recommendedName>
        <fullName evidence="3">Alpha/beta hydrolase</fullName>
    </recommendedName>
</protein>
<evidence type="ECO:0000313" key="2">
    <source>
        <dbReference type="Proteomes" id="UP000006381"/>
    </source>
</evidence>